<feature type="transmembrane region" description="Helical" evidence="8">
    <location>
        <begin position="228"/>
        <end position="249"/>
    </location>
</feature>
<dbReference type="AlphaFoldDB" id="A0A162RC19"/>
<evidence type="ECO:0000256" key="5">
    <source>
        <dbReference type="ARBA" id="ARBA00022692"/>
    </source>
</evidence>
<evidence type="ECO:0000256" key="2">
    <source>
        <dbReference type="ARBA" id="ARBA00010145"/>
    </source>
</evidence>
<evidence type="ECO:0000256" key="8">
    <source>
        <dbReference type="SAM" id="Phobius"/>
    </source>
</evidence>
<organism evidence="9 10">
    <name type="scientific">Clostridium magnum DSM 2767</name>
    <dbReference type="NCBI Taxonomy" id="1121326"/>
    <lineage>
        <taxon>Bacteria</taxon>
        <taxon>Bacillati</taxon>
        <taxon>Bacillota</taxon>
        <taxon>Clostridia</taxon>
        <taxon>Eubacteriales</taxon>
        <taxon>Clostridiaceae</taxon>
        <taxon>Clostridium</taxon>
    </lineage>
</organism>
<keyword evidence="5 8" id="KW-0812">Transmembrane</keyword>
<dbReference type="Pfam" id="PF03547">
    <property type="entry name" value="Mem_trans"/>
    <property type="match status" value="1"/>
</dbReference>
<gene>
    <name evidence="9" type="ORF">CLMAG_51910</name>
</gene>
<accession>A0A162RC19</accession>
<feature type="transmembrane region" description="Helical" evidence="8">
    <location>
        <begin position="194"/>
        <end position="216"/>
    </location>
</feature>
<dbReference type="GO" id="GO:0005886">
    <property type="term" value="C:plasma membrane"/>
    <property type="evidence" value="ECO:0007669"/>
    <property type="project" value="UniProtKB-SubCell"/>
</dbReference>
<evidence type="ECO:0000313" key="9">
    <source>
        <dbReference type="EMBL" id="KZL89691.1"/>
    </source>
</evidence>
<reference evidence="9 10" key="1">
    <citation type="submission" date="2016-04" db="EMBL/GenBank/DDBJ databases">
        <title>Genome sequence of Clostridium magnum DSM 2767.</title>
        <authorList>
            <person name="Poehlein A."/>
            <person name="Uhlig R."/>
            <person name="Fischer R."/>
            <person name="Bahl H."/>
            <person name="Daniel R."/>
        </authorList>
    </citation>
    <scope>NUCLEOTIDE SEQUENCE [LARGE SCALE GENOMIC DNA]</scope>
    <source>
        <strain evidence="9 10">DSM 2767</strain>
    </source>
</reference>
<dbReference type="Proteomes" id="UP000076603">
    <property type="component" value="Unassembled WGS sequence"/>
</dbReference>
<feature type="transmembrane region" description="Helical" evidence="8">
    <location>
        <begin position="282"/>
        <end position="307"/>
    </location>
</feature>
<comment type="caution">
    <text evidence="9">The sequence shown here is derived from an EMBL/GenBank/DDBJ whole genome shotgun (WGS) entry which is preliminary data.</text>
</comment>
<keyword evidence="7 8" id="KW-0472">Membrane</keyword>
<feature type="transmembrane region" description="Helical" evidence="8">
    <location>
        <begin position="37"/>
        <end position="55"/>
    </location>
</feature>
<comment type="subcellular location">
    <subcellularLocation>
        <location evidence="1">Cell membrane</location>
        <topology evidence="1">Multi-pass membrane protein</topology>
    </subcellularLocation>
</comment>
<evidence type="ECO:0000256" key="4">
    <source>
        <dbReference type="ARBA" id="ARBA00022475"/>
    </source>
</evidence>
<dbReference type="EMBL" id="LWAE01000008">
    <property type="protein sequence ID" value="KZL89691.1"/>
    <property type="molecule type" value="Genomic_DNA"/>
</dbReference>
<dbReference type="InterPro" id="IPR038770">
    <property type="entry name" value="Na+/solute_symporter_sf"/>
</dbReference>
<evidence type="ECO:0000313" key="10">
    <source>
        <dbReference type="Proteomes" id="UP000076603"/>
    </source>
</evidence>
<feature type="transmembrane region" description="Helical" evidence="8">
    <location>
        <begin position="6"/>
        <end position="25"/>
    </location>
</feature>
<feature type="transmembrane region" description="Helical" evidence="8">
    <location>
        <begin position="101"/>
        <end position="123"/>
    </location>
</feature>
<dbReference type="STRING" id="1121326.CLMAG_51910"/>
<dbReference type="Gene3D" id="1.20.1530.20">
    <property type="match status" value="1"/>
</dbReference>
<feature type="transmembrane region" description="Helical" evidence="8">
    <location>
        <begin position="67"/>
        <end position="89"/>
    </location>
</feature>
<keyword evidence="10" id="KW-1185">Reference proteome</keyword>
<feature type="transmembrane region" description="Helical" evidence="8">
    <location>
        <begin position="255"/>
        <end position="275"/>
    </location>
</feature>
<evidence type="ECO:0000256" key="7">
    <source>
        <dbReference type="ARBA" id="ARBA00023136"/>
    </source>
</evidence>
<evidence type="ECO:0000256" key="6">
    <source>
        <dbReference type="ARBA" id="ARBA00022989"/>
    </source>
</evidence>
<proteinExistence type="inferred from homology"/>
<dbReference type="PATRIC" id="fig|1121326.3.peg.5248"/>
<feature type="transmembrane region" description="Helical" evidence="8">
    <location>
        <begin position="162"/>
        <end position="182"/>
    </location>
</feature>
<dbReference type="InterPro" id="IPR004776">
    <property type="entry name" value="Mem_transp_PIN-like"/>
</dbReference>
<dbReference type="OrthoDB" id="9798064at2"/>
<evidence type="ECO:0000256" key="3">
    <source>
        <dbReference type="ARBA" id="ARBA00022448"/>
    </source>
</evidence>
<protein>
    <submittedName>
        <fullName evidence="9">Membrane transport protein</fullName>
    </submittedName>
</protein>
<evidence type="ECO:0000256" key="1">
    <source>
        <dbReference type="ARBA" id="ARBA00004651"/>
    </source>
</evidence>
<keyword evidence="6 8" id="KW-1133">Transmembrane helix</keyword>
<dbReference type="PANTHER" id="PTHR36838:SF1">
    <property type="entry name" value="SLR1864 PROTEIN"/>
    <property type="match status" value="1"/>
</dbReference>
<dbReference type="RefSeq" id="WP_066629002.1">
    <property type="nucleotide sequence ID" value="NZ_FQXL01000007.1"/>
</dbReference>
<keyword evidence="4" id="KW-1003">Cell membrane</keyword>
<keyword evidence="3" id="KW-0813">Transport</keyword>
<dbReference type="GO" id="GO:0055085">
    <property type="term" value="P:transmembrane transport"/>
    <property type="evidence" value="ECO:0007669"/>
    <property type="project" value="InterPro"/>
</dbReference>
<name>A0A162RC19_9CLOT</name>
<sequence length="312" mass="35188">MPQFTSFYQELIVLYLIALVGYIAKGSGIFSKEADRVLTQLILYITLPALILFSLDFPFNGSLLKDFAILIFLSVFSLSLSCLVAYYIGKKSRLSVERNGVYQGLIIFGNQGFLGYAICQVLFSREGIMYAAVFNLFYLVLIWTYGIYIIAKNMMSFSWKMLILNPGTLATFIGIIMFFLPIEWPEIIYRVFQSIGAPTTPLSMLLIGSFIADLEIRKVWELSKDRHIWISAFLKLLLIPTFLIPFGIFKIKFTVLAVAVLVAAMPSAPTTSFYAKKYGADAAYASVGVSITTLLLPITLPLLYWLLNYIYK</sequence>
<feature type="transmembrane region" description="Helical" evidence="8">
    <location>
        <begin position="129"/>
        <end position="150"/>
    </location>
</feature>
<comment type="similarity">
    <text evidence="2">Belongs to the auxin efflux carrier (TC 2.A.69) family.</text>
</comment>
<dbReference type="PANTHER" id="PTHR36838">
    <property type="entry name" value="AUXIN EFFLUX CARRIER FAMILY PROTEIN"/>
    <property type="match status" value="1"/>
</dbReference>